<protein>
    <submittedName>
        <fullName evidence="1">Uncharacterized protein</fullName>
    </submittedName>
</protein>
<accession>A0A5D2D6J0</accession>
<gene>
    <name evidence="1" type="ORF">ES288_D03G200300v1</name>
</gene>
<evidence type="ECO:0000313" key="2">
    <source>
        <dbReference type="Proteomes" id="UP000323506"/>
    </source>
</evidence>
<reference evidence="1 2" key="1">
    <citation type="submission" date="2019-06" db="EMBL/GenBank/DDBJ databases">
        <title>WGS assembly of Gossypium darwinii.</title>
        <authorList>
            <person name="Chen Z.J."/>
            <person name="Sreedasyam A."/>
            <person name="Ando A."/>
            <person name="Song Q."/>
            <person name="De L."/>
            <person name="Hulse-Kemp A."/>
            <person name="Ding M."/>
            <person name="Ye W."/>
            <person name="Kirkbride R."/>
            <person name="Jenkins J."/>
            <person name="Plott C."/>
            <person name="Lovell J."/>
            <person name="Lin Y.-M."/>
            <person name="Vaughn R."/>
            <person name="Liu B."/>
            <person name="Li W."/>
            <person name="Simpson S."/>
            <person name="Scheffler B."/>
            <person name="Saski C."/>
            <person name="Grover C."/>
            <person name="Hu G."/>
            <person name="Conover J."/>
            <person name="Carlson J."/>
            <person name="Shu S."/>
            <person name="Boston L."/>
            <person name="Williams M."/>
            <person name="Peterson D."/>
            <person name="Mcgee K."/>
            <person name="Jones D."/>
            <person name="Wendel J."/>
            <person name="Stelly D."/>
            <person name="Grimwood J."/>
            <person name="Schmutz J."/>
        </authorList>
    </citation>
    <scope>NUCLEOTIDE SEQUENCE [LARGE SCALE GENOMIC DNA]</scope>
    <source>
        <strain evidence="1">1808015.09</strain>
    </source>
</reference>
<dbReference type="Proteomes" id="UP000323506">
    <property type="component" value="Chromosome D03"/>
</dbReference>
<proteinExistence type="predicted"/>
<evidence type="ECO:0000313" key="1">
    <source>
        <dbReference type="EMBL" id="TYG77507.1"/>
    </source>
</evidence>
<dbReference type="AlphaFoldDB" id="A0A5D2D6J0"/>
<keyword evidence="2" id="KW-1185">Reference proteome</keyword>
<name>A0A5D2D6J0_GOSDA</name>
<sequence>MPFLCAVSGLHPPSDFDCNGAMEDRPPGIRRSYDDVTWRGSAQRMETHVRGQSLIAAR</sequence>
<organism evidence="1 2">
    <name type="scientific">Gossypium darwinii</name>
    <name type="common">Darwin's cotton</name>
    <name type="synonym">Gossypium barbadense var. darwinii</name>
    <dbReference type="NCBI Taxonomy" id="34276"/>
    <lineage>
        <taxon>Eukaryota</taxon>
        <taxon>Viridiplantae</taxon>
        <taxon>Streptophyta</taxon>
        <taxon>Embryophyta</taxon>
        <taxon>Tracheophyta</taxon>
        <taxon>Spermatophyta</taxon>
        <taxon>Magnoliopsida</taxon>
        <taxon>eudicotyledons</taxon>
        <taxon>Gunneridae</taxon>
        <taxon>Pentapetalae</taxon>
        <taxon>rosids</taxon>
        <taxon>malvids</taxon>
        <taxon>Malvales</taxon>
        <taxon>Malvaceae</taxon>
        <taxon>Malvoideae</taxon>
        <taxon>Gossypium</taxon>
    </lineage>
</organism>
<dbReference type="EMBL" id="CM017703">
    <property type="protein sequence ID" value="TYG77507.1"/>
    <property type="molecule type" value="Genomic_DNA"/>
</dbReference>